<proteinExistence type="inferred from homology"/>
<name>A0A319DIB7_9EURO</name>
<dbReference type="CDD" id="cd03048">
    <property type="entry name" value="GST_N_Ure2p_like"/>
    <property type="match status" value="1"/>
</dbReference>
<dbReference type="Pfam" id="PF00043">
    <property type="entry name" value="GST_C"/>
    <property type="match status" value="1"/>
</dbReference>
<dbReference type="AlphaFoldDB" id="A0A319DIB7"/>
<dbReference type="Gene3D" id="3.40.30.10">
    <property type="entry name" value="Glutaredoxin"/>
    <property type="match status" value="1"/>
</dbReference>
<dbReference type="SFLD" id="SFLDG00358">
    <property type="entry name" value="Main_(cytGST)"/>
    <property type="match status" value="1"/>
</dbReference>
<dbReference type="OrthoDB" id="422574at2759"/>
<dbReference type="InterPro" id="IPR010987">
    <property type="entry name" value="Glutathione-S-Trfase_C-like"/>
</dbReference>
<evidence type="ECO:0000259" key="4">
    <source>
        <dbReference type="PROSITE" id="PS50405"/>
    </source>
</evidence>
<dbReference type="PROSITE" id="PS50404">
    <property type="entry name" value="GST_NTER"/>
    <property type="match status" value="1"/>
</dbReference>
<dbReference type="STRING" id="1448320.A0A319DIB7"/>
<dbReference type="InterPro" id="IPR036249">
    <property type="entry name" value="Thioredoxin-like_sf"/>
</dbReference>
<feature type="domain" description="GST C-terminal" evidence="4">
    <location>
        <begin position="98"/>
        <end position="234"/>
    </location>
</feature>
<accession>A0A319DIB7</accession>
<dbReference type="PANTHER" id="PTHR44051:SF8">
    <property type="entry name" value="GLUTATHIONE S-TRANSFERASE GSTA"/>
    <property type="match status" value="1"/>
</dbReference>
<dbReference type="InterPro" id="IPR036282">
    <property type="entry name" value="Glutathione-S-Trfase_C_sf"/>
</dbReference>
<feature type="domain" description="GST N-terminal" evidence="3">
    <location>
        <begin position="9"/>
        <end position="90"/>
    </location>
</feature>
<dbReference type="SFLD" id="SFLDS00019">
    <property type="entry name" value="Glutathione_Transferase_(cytos"/>
    <property type="match status" value="1"/>
</dbReference>
<evidence type="ECO:0000256" key="1">
    <source>
        <dbReference type="ARBA" id="ARBA00007409"/>
    </source>
</evidence>
<dbReference type="SUPFAM" id="SSF47616">
    <property type="entry name" value="GST C-terminal domain-like"/>
    <property type="match status" value="1"/>
</dbReference>
<dbReference type="PANTHER" id="PTHR44051">
    <property type="entry name" value="GLUTATHIONE S-TRANSFERASE-RELATED"/>
    <property type="match status" value="1"/>
</dbReference>
<organism evidence="5 6">
    <name type="scientific">Aspergillus ellipticus CBS 707.79</name>
    <dbReference type="NCBI Taxonomy" id="1448320"/>
    <lineage>
        <taxon>Eukaryota</taxon>
        <taxon>Fungi</taxon>
        <taxon>Dikarya</taxon>
        <taxon>Ascomycota</taxon>
        <taxon>Pezizomycotina</taxon>
        <taxon>Eurotiomycetes</taxon>
        <taxon>Eurotiomycetidae</taxon>
        <taxon>Eurotiales</taxon>
        <taxon>Aspergillaceae</taxon>
        <taxon>Aspergillus</taxon>
        <taxon>Aspergillus subgen. Circumdati</taxon>
    </lineage>
</organism>
<evidence type="ECO:0000313" key="5">
    <source>
        <dbReference type="EMBL" id="PYH97265.1"/>
    </source>
</evidence>
<evidence type="ECO:0000259" key="3">
    <source>
        <dbReference type="PROSITE" id="PS50404"/>
    </source>
</evidence>
<keyword evidence="6" id="KW-1185">Reference proteome</keyword>
<dbReference type="SFLD" id="SFLDG01151">
    <property type="entry name" value="Main.2:_Nu-like"/>
    <property type="match status" value="1"/>
</dbReference>
<comment type="similarity">
    <text evidence="1 2">Belongs to the GST superfamily.</text>
</comment>
<gene>
    <name evidence="5" type="ORF">BO71DRAFT_139198</name>
</gene>
<protein>
    <submittedName>
        <fullName evidence="5">Glutathione S-transferase</fullName>
    </submittedName>
</protein>
<dbReference type="VEuPathDB" id="FungiDB:BO71DRAFT_139198"/>
<reference evidence="5 6" key="1">
    <citation type="submission" date="2018-02" db="EMBL/GenBank/DDBJ databases">
        <title>The genomes of Aspergillus section Nigri reveals drivers in fungal speciation.</title>
        <authorList>
            <consortium name="DOE Joint Genome Institute"/>
            <person name="Vesth T.C."/>
            <person name="Nybo J."/>
            <person name="Theobald S."/>
            <person name="Brandl J."/>
            <person name="Frisvad J.C."/>
            <person name="Nielsen K.F."/>
            <person name="Lyhne E.K."/>
            <person name="Kogle M.E."/>
            <person name="Kuo A."/>
            <person name="Riley R."/>
            <person name="Clum A."/>
            <person name="Nolan M."/>
            <person name="Lipzen A."/>
            <person name="Salamov A."/>
            <person name="Henrissat B."/>
            <person name="Wiebenga A."/>
            <person name="De vries R.P."/>
            <person name="Grigoriev I.V."/>
            <person name="Mortensen U.H."/>
            <person name="Andersen M.R."/>
            <person name="Baker S.E."/>
        </authorList>
    </citation>
    <scope>NUCLEOTIDE SEQUENCE [LARGE SCALE GENOMIC DNA]</scope>
    <source>
        <strain evidence="5 6">CBS 707.79</strain>
    </source>
</reference>
<dbReference type="EMBL" id="KZ825826">
    <property type="protein sequence ID" value="PYH97265.1"/>
    <property type="molecule type" value="Genomic_DNA"/>
</dbReference>
<dbReference type="InterPro" id="IPR004045">
    <property type="entry name" value="Glutathione_S-Trfase_N"/>
</dbReference>
<dbReference type="GO" id="GO:0016740">
    <property type="term" value="F:transferase activity"/>
    <property type="evidence" value="ECO:0007669"/>
    <property type="project" value="UniProtKB-KW"/>
</dbReference>
<evidence type="ECO:0000256" key="2">
    <source>
        <dbReference type="RuleBase" id="RU003494"/>
    </source>
</evidence>
<dbReference type="Proteomes" id="UP000247810">
    <property type="component" value="Unassembled WGS sequence"/>
</dbReference>
<dbReference type="PROSITE" id="PS50405">
    <property type="entry name" value="GST_CTER"/>
    <property type="match status" value="1"/>
</dbReference>
<dbReference type="InterPro" id="IPR004046">
    <property type="entry name" value="GST_C"/>
</dbReference>
<keyword evidence="5" id="KW-0808">Transferase</keyword>
<dbReference type="InterPro" id="IPR040079">
    <property type="entry name" value="Glutathione_S-Trfase"/>
</dbReference>
<sequence>MFSTTTNPTPNITLYTSATPNSFKISIALEELALPYTARAVNLTTQEQKEPWLLEYNPNGRLPTLTDHDTRVFESGAILLYLVQKYDPEGRISYKPEETPGYTEMLSWLMWQMGGLGPMQGQAHHFTAFAPVRSSWGIERYTTETRRLYDVLNTRLTESPFLAGDRFTIADIATYSWVRASPNLLDFQLGEWPAIQRWHDGIAGREAVQRALKVPGSSITEDQFAEIVREKRRVLMGWVEADVR</sequence>
<dbReference type="Pfam" id="PF02798">
    <property type="entry name" value="GST_N"/>
    <property type="match status" value="1"/>
</dbReference>
<dbReference type="SUPFAM" id="SSF52833">
    <property type="entry name" value="Thioredoxin-like"/>
    <property type="match status" value="1"/>
</dbReference>
<evidence type="ECO:0000313" key="6">
    <source>
        <dbReference type="Proteomes" id="UP000247810"/>
    </source>
</evidence>
<dbReference type="Gene3D" id="1.20.1050.10">
    <property type="match status" value="1"/>
</dbReference>